<gene>
    <name evidence="5" type="ORF">SAMN04488054_102169</name>
</gene>
<dbReference type="SUPFAM" id="SSF56801">
    <property type="entry name" value="Acetyl-CoA synthetase-like"/>
    <property type="match status" value="1"/>
</dbReference>
<evidence type="ECO:0000256" key="1">
    <source>
        <dbReference type="ARBA" id="ARBA00006432"/>
    </source>
</evidence>
<feature type="domain" description="AMP-dependent synthetase/ligase" evidence="3">
    <location>
        <begin position="8"/>
        <end position="365"/>
    </location>
</feature>
<reference evidence="5 6" key="1">
    <citation type="submission" date="2016-10" db="EMBL/GenBank/DDBJ databases">
        <authorList>
            <person name="de Groot N.N."/>
        </authorList>
    </citation>
    <scope>NUCLEOTIDE SEQUENCE [LARGE SCALE GENOMIC DNA]</scope>
    <source>
        <strain evidence="5 6">CGMCC 1.6134</strain>
    </source>
</reference>
<dbReference type="GO" id="GO:0031956">
    <property type="term" value="F:medium-chain fatty acid-CoA ligase activity"/>
    <property type="evidence" value="ECO:0007669"/>
    <property type="project" value="TreeGrafter"/>
</dbReference>
<comment type="similarity">
    <text evidence="1">Belongs to the ATP-dependent AMP-binding enzyme family.</text>
</comment>
<dbReference type="PANTHER" id="PTHR43201:SF5">
    <property type="entry name" value="MEDIUM-CHAIN ACYL-COA LIGASE ACSF2, MITOCHONDRIAL"/>
    <property type="match status" value="1"/>
</dbReference>
<dbReference type="Pfam" id="PF13193">
    <property type="entry name" value="AMP-binding_C"/>
    <property type="match status" value="1"/>
</dbReference>
<evidence type="ECO:0000313" key="5">
    <source>
        <dbReference type="EMBL" id="SFL56433.1"/>
    </source>
</evidence>
<evidence type="ECO:0000259" key="3">
    <source>
        <dbReference type="Pfam" id="PF00501"/>
    </source>
</evidence>
<keyword evidence="2" id="KW-0436">Ligase</keyword>
<keyword evidence="6" id="KW-1185">Reference proteome</keyword>
<evidence type="ECO:0000313" key="6">
    <source>
        <dbReference type="Proteomes" id="UP000199668"/>
    </source>
</evidence>
<dbReference type="Gene3D" id="3.40.50.12780">
    <property type="entry name" value="N-terminal domain of ligase-like"/>
    <property type="match status" value="1"/>
</dbReference>
<dbReference type="InterPro" id="IPR042099">
    <property type="entry name" value="ANL_N_sf"/>
</dbReference>
<dbReference type="InterPro" id="IPR020845">
    <property type="entry name" value="AMP-binding_CS"/>
</dbReference>
<dbReference type="GO" id="GO:0006631">
    <property type="term" value="P:fatty acid metabolic process"/>
    <property type="evidence" value="ECO:0007669"/>
    <property type="project" value="TreeGrafter"/>
</dbReference>
<dbReference type="OrthoDB" id="9757771at2"/>
<dbReference type="STRING" id="266892.SAMN04488054_102169"/>
<organism evidence="5 6">
    <name type="scientific">Salibacterium qingdaonense</name>
    <dbReference type="NCBI Taxonomy" id="266892"/>
    <lineage>
        <taxon>Bacteria</taxon>
        <taxon>Bacillati</taxon>
        <taxon>Bacillota</taxon>
        <taxon>Bacilli</taxon>
        <taxon>Bacillales</taxon>
        <taxon>Bacillaceae</taxon>
    </lineage>
</organism>
<dbReference type="Proteomes" id="UP000199668">
    <property type="component" value="Unassembled WGS sequence"/>
</dbReference>
<dbReference type="InterPro" id="IPR000873">
    <property type="entry name" value="AMP-dep_synth/lig_dom"/>
</dbReference>
<evidence type="ECO:0000256" key="2">
    <source>
        <dbReference type="ARBA" id="ARBA00022598"/>
    </source>
</evidence>
<dbReference type="InterPro" id="IPR045851">
    <property type="entry name" value="AMP-bd_C_sf"/>
</dbReference>
<proteinExistence type="inferred from homology"/>
<accession>A0A1I4IR18</accession>
<dbReference type="InterPro" id="IPR025110">
    <property type="entry name" value="AMP-bd_C"/>
</dbReference>
<protein>
    <submittedName>
        <fullName evidence="5">Long-chain acyl-CoA synthetase</fullName>
    </submittedName>
</protein>
<dbReference type="PROSITE" id="PS00455">
    <property type="entry name" value="AMP_BINDING"/>
    <property type="match status" value="1"/>
</dbReference>
<dbReference type="AlphaFoldDB" id="A0A1I4IR18"/>
<dbReference type="Gene3D" id="3.30.300.30">
    <property type="match status" value="1"/>
</dbReference>
<dbReference type="RefSeq" id="WP_090925437.1">
    <property type="nucleotide sequence ID" value="NZ_FOTY01000002.1"/>
</dbReference>
<dbReference type="EMBL" id="FOTY01000002">
    <property type="protein sequence ID" value="SFL56433.1"/>
    <property type="molecule type" value="Genomic_DNA"/>
</dbReference>
<dbReference type="Pfam" id="PF00501">
    <property type="entry name" value="AMP-binding"/>
    <property type="match status" value="1"/>
</dbReference>
<feature type="domain" description="AMP-binding enzyme C-terminal" evidence="4">
    <location>
        <begin position="412"/>
        <end position="489"/>
    </location>
</feature>
<evidence type="ECO:0000259" key="4">
    <source>
        <dbReference type="Pfam" id="PF13193"/>
    </source>
</evidence>
<dbReference type="PANTHER" id="PTHR43201">
    <property type="entry name" value="ACYL-COA SYNTHETASE"/>
    <property type="match status" value="1"/>
</dbReference>
<sequence>MSIAASIRENAKYYPDKTAVFCDGRAISYQELEDTTNCMAQWMHQKERKAGNGYSKAAVLLPNSPEFLEIVLGTAKAGWMVVTLDPKWSSEEITAVLKQTEPDYLFLDSTYDAYFSEWQKVTRIISLHVGVKEVPTDERPWDAAENIDVPLSEELPMSLFYMGFTSGSTGMPKGFIRTQQSWMTSFQEGDRELKIRRLDKVVVPGPLVHSLFLFAALHTLHAGAVCYIESSFQAERLLERCRQESITVMYGVPTMYEALGQIVEREHSQNMPLYKCIISGDRCSPAALEKLRSLFPGAEWMSFYGSSELSFVAICKGEDVMKRTSALGYPFSTVEFSIRDERGREVQPGEAGELFVKSPMVFSGYEHEPFPVPKKWIPSGDIVREEKDGLLCLVGRRKNKIISGGLNIFPEEVETLLNSHPSVKETAVTGLTDEYWGEIAAACIEPSSGVRTETLHLELKHYCRKYTASYKCPKQWVMIEEMPLTTSGKPARKKAAALIKKKGVKI</sequence>
<name>A0A1I4IR18_9BACI</name>